<sequence length="874" mass="101723">MTISYTLDIATTNSLSFLKILFRWKGSVWKNSWREFSLWIAAYFLIYNIIQHEHVSPELQRTFANLIHHLDDKLVYIPLVLLLGFFVTFVVDRWKNIFINMGFIDNVAFTVSNYITGSEESVVIARRNILRYLCASQVLVLRDISLKVRKRFPNMTSLLQAGYLQDHELKILKDQKTNTDRYVVPINWACSLVLKMQNAGNIGSETLIQAIFKEICDYQKQLQTLCNFDYVPVPLAYPQIAFCVVRAYLLICLVARQYVVETPGEPKPTATIETLAMSLMTMLQVFFYLAWVKVAEELLNPLGEDDDDLECNFVIDYNTSIAFKMADNFNGLIPEQTNEEMTKPKNVIRGYRGSASRLNLNKPTHMIPHNPSTPDSDAPPSIIETDIEAEPPSTVRVTRRLTFPLSFKKRNENLQMEVPAATLAKQSVVQTIDAEQIYKRHPTQSQAFYDNNSFSDFQNKELVNFFNKSWESWRVKRRCQLFNRQISQDRDRVRVHGQYYNNIYLGKRIFGPARKQVFTHSIVGGMERRFEIIDNQVNHISFTHEASDKHKDKCRNSRIKCRDDTRVILEYPIGDLDNFIHANKISSPILFNEFILTQAPMENTIGDFWRMIWQEDVRYIFMLISRKNGERCARYWPREKGRGAEFHGLLVMNEGIDDGRDPLFRVTTLSITGPGRRRRIIEHWQGNMNNSSNVEAPLRLLKLARNCSSPTVIHDHLGISRAAILVAVELTICSLLRGPSCKYPVQRSVHYLRSFRPFSIETPMQYIFIHRVVLQFIRPLVGDPEGFQEDYLRWLEERSRRTFVHDVGSEIQAYRLLSPPIDPDLLPLVRRKDRPEQRREIRAHIGELPLPLEDVKNDAPVFELPKKFPRSKRY</sequence>
<evidence type="ECO:0000313" key="2">
    <source>
        <dbReference type="WBParaSite" id="JU765_v2.g19030.t1"/>
    </source>
</evidence>
<proteinExistence type="predicted"/>
<name>A0AC34QT81_9BILA</name>
<accession>A0AC34QT81</accession>
<reference evidence="2" key="1">
    <citation type="submission" date="2022-11" db="UniProtKB">
        <authorList>
            <consortium name="WormBaseParasite"/>
        </authorList>
    </citation>
    <scope>IDENTIFICATION</scope>
</reference>
<dbReference type="WBParaSite" id="JU765_v2.g19030.t1">
    <property type="protein sequence ID" value="JU765_v2.g19030.t1"/>
    <property type="gene ID" value="JU765_v2.g19030"/>
</dbReference>
<dbReference type="Proteomes" id="UP000887576">
    <property type="component" value="Unplaced"/>
</dbReference>
<evidence type="ECO:0000313" key="1">
    <source>
        <dbReference type="Proteomes" id="UP000887576"/>
    </source>
</evidence>
<protein>
    <submittedName>
        <fullName evidence="2">Bestrophin homolog</fullName>
    </submittedName>
</protein>
<organism evidence="1 2">
    <name type="scientific">Panagrolaimus sp. JU765</name>
    <dbReference type="NCBI Taxonomy" id="591449"/>
    <lineage>
        <taxon>Eukaryota</taxon>
        <taxon>Metazoa</taxon>
        <taxon>Ecdysozoa</taxon>
        <taxon>Nematoda</taxon>
        <taxon>Chromadorea</taxon>
        <taxon>Rhabditida</taxon>
        <taxon>Tylenchina</taxon>
        <taxon>Panagrolaimomorpha</taxon>
        <taxon>Panagrolaimoidea</taxon>
        <taxon>Panagrolaimidae</taxon>
        <taxon>Panagrolaimus</taxon>
    </lineage>
</organism>